<evidence type="ECO:0000313" key="14">
    <source>
        <dbReference type="EMBL" id="KIJ93713.1"/>
    </source>
</evidence>
<evidence type="ECO:0000256" key="6">
    <source>
        <dbReference type="ARBA" id="ARBA00023008"/>
    </source>
</evidence>
<evidence type="ECO:0000256" key="8">
    <source>
        <dbReference type="ARBA" id="ARBA00023101"/>
    </source>
</evidence>
<feature type="compositionally biased region" description="Basic and acidic residues" evidence="11">
    <location>
        <begin position="572"/>
        <end position="581"/>
    </location>
</feature>
<dbReference type="Gene3D" id="2.60.310.20">
    <property type="match status" value="1"/>
</dbReference>
<dbReference type="GO" id="GO:0046872">
    <property type="term" value="F:metal ion binding"/>
    <property type="evidence" value="ECO:0007669"/>
    <property type="project" value="UniProtKB-KW"/>
</dbReference>
<comment type="similarity">
    <text evidence="2">Belongs to the tyrosinase family.</text>
</comment>
<evidence type="ECO:0000256" key="7">
    <source>
        <dbReference type="ARBA" id="ARBA00023033"/>
    </source>
</evidence>
<reference evidence="15" key="2">
    <citation type="submission" date="2015-01" db="EMBL/GenBank/DDBJ databases">
        <title>Evolutionary Origins and Diversification of the Mycorrhizal Mutualists.</title>
        <authorList>
            <consortium name="DOE Joint Genome Institute"/>
            <consortium name="Mycorrhizal Genomics Consortium"/>
            <person name="Kohler A."/>
            <person name="Kuo A."/>
            <person name="Nagy L.G."/>
            <person name="Floudas D."/>
            <person name="Copeland A."/>
            <person name="Barry K.W."/>
            <person name="Cichocki N."/>
            <person name="Veneault-Fourrey C."/>
            <person name="LaButti K."/>
            <person name="Lindquist E.A."/>
            <person name="Lipzen A."/>
            <person name="Lundell T."/>
            <person name="Morin E."/>
            <person name="Murat C."/>
            <person name="Riley R."/>
            <person name="Ohm R."/>
            <person name="Sun H."/>
            <person name="Tunlid A."/>
            <person name="Henrissat B."/>
            <person name="Grigoriev I.V."/>
            <person name="Hibbett D.S."/>
            <person name="Martin F."/>
        </authorList>
    </citation>
    <scope>NUCLEOTIDE SEQUENCE [LARGE SCALE GENOMIC DNA]</scope>
    <source>
        <strain evidence="15">LaAM-08-1</strain>
    </source>
</reference>
<evidence type="ECO:0000256" key="11">
    <source>
        <dbReference type="SAM" id="MobiDB-lite"/>
    </source>
</evidence>
<protein>
    <recommendedName>
        <fullName evidence="3">tyrosinase</fullName>
        <ecNumber evidence="3">1.14.18.1</ecNumber>
    </recommendedName>
</protein>
<dbReference type="GO" id="GO:0004503">
    <property type="term" value="F:tyrosinase activity"/>
    <property type="evidence" value="ECO:0007669"/>
    <property type="project" value="UniProtKB-EC"/>
</dbReference>
<organism evidence="14 15">
    <name type="scientific">Laccaria amethystina LaAM-08-1</name>
    <dbReference type="NCBI Taxonomy" id="1095629"/>
    <lineage>
        <taxon>Eukaryota</taxon>
        <taxon>Fungi</taxon>
        <taxon>Dikarya</taxon>
        <taxon>Basidiomycota</taxon>
        <taxon>Agaricomycotina</taxon>
        <taxon>Agaricomycetes</taxon>
        <taxon>Agaricomycetidae</taxon>
        <taxon>Agaricales</taxon>
        <taxon>Agaricineae</taxon>
        <taxon>Hydnangiaceae</taxon>
        <taxon>Laccaria</taxon>
    </lineage>
</organism>
<dbReference type="PANTHER" id="PTHR11474:SF76">
    <property type="entry name" value="SHKT DOMAIN-CONTAINING PROTEIN"/>
    <property type="match status" value="1"/>
</dbReference>
<evidence type="ECO:0000256" key="4">
    <source>
        <dbReference type="ARBA" id="ARBA00022723"/>
    </source>
</evidence>
<dbReference type="InterPro" id="IPR002227">
    <property type="entry name" value="Tyrosinase_Cu-bd"/>
</dbReference>
<evidence type="ECO:0000313" key="15">
    <source>
        <dbReference type="Proteomes" id="UP000054477"/>
    </source>
</evidence>
<dbReference type="PRINTS" id="PR00092">
    <property type="entry name" value="TYROSINASE"/>
</dbReference>
<dbReference type="Proteomes" id="UP000054477">
    <property type="component" value="Unassembled WGS sequence"/>
</dbReference>
<dbReference type="AlphaFoldDB" id="A0A0C9WXQ7"/>
<keyword evidence="8" id="KW-0470">Melanin biosynthesis</keyword>
<dbReference type="FunFam" id="1.10.1280.10:FF:000021">
    <property type="entry name" value="Tyrosinase"/>
    <property type="match status" value="1"/>
</dbReference>
<evidence type="ECO:0000256" key="9">
    <source>
        <dbReference type="ARBA" id="ARBA00048233"/>
    </source>
</evidence>
<proteinExistence type="inferred from homology"/>
<dbReference type="InterPro" id="IPR041640">
    <property type="entry name" value="Tyrosinase_C"/>
</dbReference>
<dbReference type="Gene3D" id="1.10.1280.10">
    <property type="entry name" value="Di-copper center containing domain from catechol oxidase"/>
    <property type="match status" value="1"/>
</dbReference>
<evidence type="ECO:0000259" key="12">
    <source>
        <dbReference type="PROSITE" id="PS00497"/>
    </source>
</evidence>
<keyword evidence="4" id="KW-0479">Metal-binding</keyword>
<name>A0A0C9WXQ7_9AGAR</name>
<dbReference type="SUPFAM" id="SSF48056">
    <property type="entry name" value="Di-copper centre-containing domain"/>
    <property type="match status" value="1"/>
</dbReference>
<accession>A0A0C9WXQ7</accession>
<feature type="compositionally biased region" description="Basic residues" evidence="11">
    <location>
        <begin position="559"/>
        <end position="571"/>
    </location>
</feature>
<dbReference type="Pfam" id="PF00264">
    <property type="entry name" value="Tyrosinase"/>
    <property type="match status" value="1"/>
</dbReference>
<dbReference type="InterPro" id="IPR008922">
    <property type="entry name" value="Di-copper_centre_dom_sf"/>
</dbReference>
<dbReference type="EMBL" id="KN838829">
    <property type="protein sequence ID" value="KIJ93713.1"/>
    <property type="molecule type" value="Genomic_DNA"/>
</dbReference>
<comment type="catalytic activity">
    <reaction evidence="9">
        <text>2 L-dopa + O2 = 2 L-dopaquinone + 2 H2O</text>
        <dbReference type="Rhea" id="RHEA:34287"/>
        <dbReference type="ChEBI" id="CHEBI:15377"/>
        <dbReference type="ChEBI" id="CHEBI:15379"/>
        <dbReference type="ChEBI" id="CHEBI:57504"/>
        <dbReference type="ChEBI" id="CHEBI:57924"/>
        <dbReference type="EC" id="1.14.18.1"/>
    </reaction>
</comment>
<dbReference type="PROSITE" id="PS00497">
    <property type="entry name" value="TYROSINASE_1"/>
    <property type="match status" value="1"/>
</dbReference>
<evidence type="ECO:0000256" key="2">
    <source>
        <dbReference type="ARBA" id="ARBA00009928"/>
    </source>
</evidence>
<feature type="domain" description="Tyrosinase copper-binding" evidence="12">
    <location>
        <begin position="82"/>
        <end position="99"/>
    </location>
</feature>
<reference evidence="14 15" key="1">
    <citation type="submission" date="2014-04" db="EMBL/GenBank/DDBJ databases">
        <authorList>
            <consortium name="DOE Joint Genome Institute"/>
            <person name="Kuo A."/>
            <person name="Kohler A."/>
            <person name="Nagy L.G."/>
            <person name="Floudas D."/>
            <person name="Copeland A."/>
            <person name="Barry K.W."/>
            <person name="Cichocki N."/>
            <person name="Veneault-Fourrey C."/>
            <person name="LaButti K."/>
            <person name="Lindquist E.A."/>
            <person name="Lipzen A."/>
            <person name="Lundell T."/>
            <person name="Morin E."/>
            <person name="Murat C."/>
            <person name="Sun H."/>
            <person name="Tunlid A."/>
            <person name="Henrissat B."/>
            <person name="Grigoriev I.V."/>
            <person name="Hibbett D.S."/>
            <person name="Martin F."/>
            <person name="Nordberg H.P."/>
            <person name="Cantor M.N."/>
            <person name="Hua S.X."/>
        </authorList>
    </citation>
    <scope>NUCLEOTIDE SEQUENCE [LARGE SCALE GENOMIC DNA]</scope>
    <source>
        <strain evidence="14 15">LaAM-08-1</strain>
    </source>
</reference>
<dbReference type="EC" id="1.14.18.1" evidence="3"/>
<dbReference type="InterPro" id="IPR016216">
    <property type="entry name" value="Monophenol_mOase_fun"/>
</dbReference>
<dbReference type="PANTHER" id="PTHR11474">
    <property type="entry name" value="TYROSINASE FAMILY MEMBER"/>
    <property type="match status" value="1"/>
</dbReference>
<keyword evidence="7" id="KW-0503">Monooxygenase</keyword>
<evidence type="ECO:0000256" key="10">
    <source>
        <dbReference type="ARBA" id="ARBA00048881"/>
    </source>
</evidence>
<feature type="domain" description="Tyrosinase copper-binding" evidence="13">
    <location>
        <begin position="274"/>
        <end position="285"/>
    </location>
</feature>
<dbReference type="HOGENOM" id="CLU_013691_3_0_1"/>
<keyword evidence="5" id="KW-0560">Oxidoreductase</keyword>
<dbReference type="GO" id="GO:0042438">
    <property type="term" value="P:melanin biosynthetic process"/>
    <property type="evidence" value="ECO:0007669"/>
    <property type="project" value="UniProtKB-KW"/>
</dbReference>
<dbReference type="STRING" id="1095629.A0A0C9WXQ7"/>
<dbReference type="InterPro" id="IPR050316">
    <property type="entry name" value="Tyrosinase/Hemocyanin"/>
</dbReference>
<comment type="catalytic activity">
    <reaction evidence="10">
        <text>L-tyrosine + O2 = L-dopaquinone + H2O</text>
        <dbReference type="Rhea" id="RHEA:18117"/>
        <dbReference type="ChEBI" id="CHEBI:15377"/>
        <dbReference type="ChEBI" id="CHEBI:15379"/>
        <dbReference type="ChEBI" id="CHEBI:57924"/>
        <dbReference type="ChEBI" id="CHEBI:58315"/>
        <dbReference type="EC" id="1.14.18.1"/>
    </reaction>
</comment>
<sequence length="581" mass="63744">MSRFVISGPGGGAENRLEIRTFIKDEKFFSLYIQALQLMYTKESQAALQSFFQVGGIHGLPYIPWDGVTGIPNPQWGGYCTHGSVLFPTWHRPYVSAFEQILWTRAQEVAATYTKDQAAWKAAAFKLRQPYWDWAVNSIPPDEVIALKTVDITGPDGHKKSVPNPLYHYTFHPIDPSFPPPYSGWQTTFRQPTNTSPPTDNIARLKAILANAQSNIRSNTYNLLTRVSTWPAFSNHTVGDGGSSSNSLEAIHDGIHVYVGGNGQMGDPAVAGFDPIFFLHHTNVDRLLSLWSALHPGVWVTPGPSQSGTLTIPANTTVDTNTHLTPFYHTQTAFWASAGVTDTTKLAYRYPEFEGLDTSNPAAVQKAIAAAVNKLYGSAVFGVTAQSPAVQEPVAAAQQPIAAAADDNHPAIHHAGHGYPRDWTARVEFKKFEIGHSFSILLFLGSVPEKPEEYYTSPHFIGAHHAFVNSSPSHCQNCQNQKELVEEGFVHLSRGILKYGKLESLDAAVVEPYLTKDLHWRAVKADGYTPAEIPSLEVSIYSTPLSYTRGSSFPIAGSTHRHNGVTHGRRGGSREGLHGQH</sequence>
<evidence type="ECO:0000256" key="3">
    <source>
        <dbReference type="ARBA" id="ARBA00011906"/>
    </source>
</evidence>
<evidence type="ECO:0000259" key="13">
    <source>
        <dbReference type="PROSITE" id="PS00498"/>
    </source>
</evidence>
<keyword evidence="15" id="KW-1185">Reference proteome</keyword>
<comment type="cofactor">
    <cofactor evidence="1">
        <name>Cu(2+)</name>
        <dbReference type="ChEBI" id="CHEBI:29036"/>
    </cofactor>
</comment>
<dbReference type="OrthoDB" id="6132182at2759"/>
<evidence type="ECO:0000256" key="1">
    <source>
        <dbReference type="ARBA" id="ARBA00001973"/>
    </source>
</evidence>
<feature type="region of interest" description="Disordered" evidence="11">
    <location>
        <begin position="555"/>
        <end position="581"/>
    </location>
</feature>
<dbReference type="PIRSF" id="PIRSF000340">
    <property type="entry name" value="MPO_fungal"/>
    <property type="match status" value="1"/>
</dbReference>
<dbReference type="PROSITE" id="PS00498">
    <property type="entry name" value="TYROSINASE_2"/>
    <property type="match status" value="1"/>
</dbReference>
<gene>
    <name evidence="14" type="ORF">K443DRAFT_111646</name>
</gene>
<keyword evidence="6" id="KW-0186">Copper</keyword>
<evidence type="ECO:0000256" key="5">
    <source>
        <dbReference type="ARBA" id="ARBA00023002"/>
    </source>
</evidence>
<dbReference type="Pfam" id="PF18132">
    <property type="entry name" value="Tyrosinase_C"/>
    <property type="match status" value="1"/>
</dbReference>